<dbReference type="InterPro" id="IPR036188">
    <property type="entry name" value="FAD/NAD-bd_sf"/>
</dbReference>
<comment type="caution">
    <text evidence="5">The sequence shown here is derived from an EMBL/GenBank/DDBJ whole genome shotgun (WGS) entry which is preliminary data.</text>
</comment>
<feature type="domain" description="FAD-dependent oxidoreductase 2 FAD-binding" evidence="4">
    <location>
        <begin position="67"/>
        <end position="155"/>
    </location>
</feature>
<dbReference type="InterPro" id="IPR003953">
    <property type="entry name" value="FAD-dep_OxRdtase_2_FAD-bd"/>
</dbReference>
<feature type="chain" id="PRO_5039240535" description="FAD-dependent oxidoreductase 2 FAD-binding domain-containing protein" evidence="3">
    <location>
        <begin position="21"/>
        <end position="170"/>
    </location>
</feature>
<dbReference type="SUPFAM" id="SSF56425">
    <property type="entry name" value="Succinate dehydrogenase/fumarate reductase flavoprotein, catalytic domain"/>
    <property type="match status" value="1"/>
</dbReference>
<keyword evidence="2" id="KW-0560">Oxidoreductase</keyword>
<evidence type="ECO:0000259" key="4">
    <source>
        <dbReference type="Pfam" id="PF00890"/>
    </source>
</evidence>
<evidence type="ECO:0000256" key="1">
    <source>
        <dbReference type="ARBA" id="ARBA00022630"/>
    </source>
</evidence>
<organism evidence="5 6">
    <name type="scientific">Paeniglutamicibacter cryotolerans</name>
    <dbReference type="NCBI Taxonomy" id="670079"/>
    <lineage>
        <taxon>Bacteria</taxon>
        <taxon>Bacillati</taxon>
        <taxon>Actinomycetota</taxon>
        <taxon>Actinomycetes</taxon>
        <taxon>Micrococcales</taxon>
        <taxon>Micrococcaceae</taxon>
        <taxon>Paeniglutamicibacter</taxon>
    </lineage>
</organism>
<gene>
    <name evidence="5" type="ORF">E9229_000161</name>
</gene>
<dbReference type="InterPro" id="IPR027477">
    <property type="entry name" value="Succ_DH/fumarate_Rdtase_cat_sf"/>
</dbReference>
<evidence type="ECO:0000256" key="3">
    <source>
        <dbReference type="SAM" id="SignalP"/>
    </source>
</evidence>
<name>A0A839QDJ2_9MICC</name>
<dbReference type="Proteomes" id="UP000523000">
    <property type="component" value="Unassembled WGS sequence"/>
</dbReference>
<evidence type="ECO:0000313" key="6">
    <source>
        <dbReference type="Proteomes" id="UP000523000"/>
    </source>
</evidence>
<reference evidence="5 6" key="1">
    <citation type="submission" date="2020-08" db="EMBL/GenBank/DDBJ databases">
        <title>Sequencing the genomes of 1000 actinobacteria strains.</title>
        <authorList>
            <person name="Klenk H.-P."/>
        </authorList>
    </citation>
    <scope>NUCLEOTIDE SEQUENCE [LARGE SCALE GENOMIC DNA]</scope>
    <source>
        <strain evidence="5 6">DSM 22826</strain>
    </source>
</reference>
<evidence type="ECO:0000313" key="5">
    <source>
        <dbReference type="EMBL" id="MBB2993970.1"/>
    </source>
</evidence>
<sequence length="170" mass="17585">MVLATGAAWLSAALITSAHGACVLAAEKTEYLSRGTASSAGTCWVRGNRFQSEGGNHDDRERVVRCLDAVGLEVTVAEFNKNARLGVDPKFGSGASEFKRYGGGPKNASSPTLGTLEKWPFHVVKSVPGSFGTFAGMVADARSRVLRSDGTAIGGAACGGQRPSQHQGSA</sequence>
<evidence type="ECO:0000256" key="2">
    <source>
        <dbReference type="ARBA" id="ARBA00023002"/>
    </source>
</evidence>
<protein>
    <recommendedName>
        <fullName evidence="4">FAD-dependent oxidoreductase 2 FAD-binding domain-containing protein</fullName>
    </recommendedName>
</protein>
<proteinExistence type="predicted"/>
<keyword evidence="3" id="KW-0732">Signal</keyword>
<accession>A0A839QDJ2</accession>
<keyword evidence="6" id="KW-1185">Reference proteome</keyword>
<feature type="signal peptide" evidence="3">
    <location>
        <begin position="1"/>
        <end position="20"/>
    </location>
</feature>
<dbReference type="Gene3D" id="3.50.50.60">
    <property type="entry name" value="FAD/NAD(P)-binding domain"/>
    <property type="match status" value="1"/>
</dbReference>
<dbReference type="EMBL" id="JACHVS010000001">
    <property type="protein sequence ID" value="MBB2993970.1"/>
    <property type="molecule type" value="Genomic_DNA"/>
</dbReference>
<dbReference type="GO" id="GO:0033765">
    <property type="term" value="F:steroid dehydrogenase activity, acting on the CH-CH group of donors"/>
    <property type="evidence" value="ECO:0007669"/>
    <property type="project" value="UniProtKB-ARBA"/>
</dbReference>
<dbReference type="AlphaFoldDB" id="A0A839QDJ2"/>
<keyword evidence="1" id="KW-0285">Flavoprotein</keyword>
<dbReference type="Pfam" id="PF00890">
    <property type="entry name" value="FAD_binding_2"/>
    <property type="match status" value="1"/>
</dbReference>